<evidence type="ECO:0000313" key="2">
    <source>
        <dbReference type="Proteomes" id="UP001143856"/>
    </source>
</evidence>
<organism evidence="1 2">
    <name type="scientific">Xylaria curta</name>
    <dbReference type="NCBI Taxonomy" id="42375"/>
    <lineage>
        <taxon>Eukaryota</taxon>
        <taxon>Fungi</taxon>
        <taxon>Dikarya</taxon>
        <taxon>Ascomycota</taxon>
        <taxon>Pezizomycotina</taxon>
        <taxon>Sordariomycetes</taxon>
        <taxon>Xylariomycetidae</taxon>
        <taxon>Xylariales</taxon>
        <taxon>Xylariaceae</taxon>
        <taxon>Xylaria</taxon>
    </lineage>
</organism>
<protein>
    <submittedName>
        <fullName evidence="1">Uncharacterized protein</fullName>
    </submittedName>
</protein>
<gene>
    <name evidence="1" type="ORF">NUW58_g4112</name>
</gene>
<dbReference type="Proteomes" id="UP001143856">
    <property type="component" value="Unassembled WGS sequence"/>
</dbReference>
<name>A0ACC1PAE7_9PEZI</name>
<proteinExistence type="predicted"/>
<dbReference type="EMBL" id="JAPDGR010000683">
    <property type="protein sequence ID" value="KAJ2988185.1"/>
    <property type="molecule type" value="Genomic_DNA"/>
</dbReference>
<keyword evidence="2" id="KW-1185">Reference proteome</keyword>
<reference evidence="1" key="1">
    <citation type="submission" date="2022-10" db="EMBL/GenBank/DDBJ databases">
        <title>Genome Sequence of Xylaria curta.</title>
        <authorList>
            <person name="Buettner E."/>
        </authorList>
    </citation>
    <scope>NUCLEOTIDE SEQUENCE</scope>
    <source>
        <strain evidence="1">Babe10</strain>
    </source>
</reference>
<evidence type="ECO:0000313" key="1">
    <source>
        <dbReference type="EMBL" id="KAJ2988185.1"/>
    </source>
</evidence>
<accession>A0ACC1PAE7</accession>
<sequence>MVAVNSVDKPWLVQKYGGTSLGKLMNTICGSIVPDYTENYRLVIVCSALSGTLKAKGTTSLLLECIALSELGADAQVRMVDLVNLIRDNHLAILDSIFEARKQPALEAYNITKTRIVRECESLKKFLVAAQIVGELSPRAKDRVISLGEKLACIITATCLASKGIPAKPVILDNVVSTVFGASADEQTAALARSGTRFYRAIAEEIATRIRECEPAIPIVTGFFGIMPNSLIQTVGRGYSDLCGALAAVGVGAAELQIWKEVDGIFTADPRKIPSAQLLPSVTADEATELTYYGSEVIHPLTMDQIREANISLRLKNVFKPHADGTLIDPKSNSSDLDIGEVGKVISPPGVLLKNDFSVGRSQRRRPTAVTVKDDILLVNVVCNRNTKSGGLLIQVFDRLERNNIPVDLIATSERNVSFAVHSPGNSNAVLRLEKELESFGQVAIVNHMSIVTIVGHKMRSQIGVANEALAALATANVNLHLISQGASEISISLVVNADDATAALNAIHRDVLKIPTLEESQFRRIVVAAKSTSDAQSVTPFPPDPNSPLSTINTVEREIREAGGEATAIAVDVRDFDSVKRCVDKTVELYGRLDVLVYNSGAIWWAAVGDTPMKRFQLMQRVNPEGLYGAVQASLPHLKKHGNGRIIVAIESGATRKMTEKNPKEAEDLRKATVFSDAILAMLRAPASKVNGRLELDEDYLRCDAGITDFSKYSVVPGTLPRRIMPAQLPDLSVREQDDEGKRMNSAEGRSKL</sequence>
<comment type="caution">
    <text evidence="1">The sequence shown here is derived from an EMBL/GenBank/DDBJ whole genome shotgun (WGS) entry which is preliminary data.</text>
</comment>